<feature type="transmembrane region" description="Helical" evidence="1">
    <location>
        <begin position="120"/>
        <end position="144"/>
    </location>
</feature>
<evidence type="ECO:0000313" key="2">
    <source>
        <dbReference type="EMBL" id="CAB4561122.1"/>
    </source>
</evidence>
<keyword evidence="1" id="KW-1133">Transmembrane helix</keyword>
<keyword evidence="1" id="KW-0472">Membrane</keyword>
<feature type="transmembrane region" description="Helical" evidence="1">
    <location>
        <begin position="16"/>
        <end position="39"/>
    </location>
</feature>
<accession>A0A6J6DB45</accession>
<gene>
    <name evidence="2" type="ORF">UFOPK1493_01789</name>
</gene>
<organism evidence="2">
    <name type="scientific">freshwater metagenome</name>
    <dbReference type="NCBI Taxonomy" id="449393"/>
    <lineage>
        <taxon>unclassified sequences</taxon>
        <taxon>metagenomes</taxon>
        <taxon>ecological metagenomes</taxon>
    </lineage>
</organism>
<feature type="transmembrane region" description="Helical" evidence="1">
    <location>
        <begin position="89"/>
        <end position="108"/>
    </location>
</feature>
<feature type="transmembrane region" description="Helical" evidence="1">
    <location>
        <begin position="60"/>
        <end position="77"/>
    </location>
</feature>
<reference evidence="2" key="1">
    <citation type="submission" date="2020-05" db="EMBL/GenBank/DDBJ databases">
        <authorList>
            <person name="Chiriac C."/>
            <person name="Salcher M."/>
            <person name="Ghai R."/>
            <person name="Kavagutti S V."/>
        </authorList>
    </citation>
    <scope>NUCLEOTIDE SEQUENCE</scope>
</reference>
<dbReference type="EMBL" id="CAEZSR010000060">
    <property type="protein sequence ID" value="CAB4561122.1"/>
    <property type="molecule type" value="Genomic_DNA"/>
</dbReference>
<protein>
    <submittedName>
        <fullName evidence="2">Unannotated protein</fullName>
    </submittedName>
</protein>
<proteinExistence type="predicted"/>
<evidence type="ECO:0000256" key="1">
    <source>
        <dbReference type="SAM" id="Phobius"/>
    </source>
</evidence>
<dbReference type="AlphaFoldDB" id="A0A6J6DB45"/>
<keyword evidence="1" id="KW-0812">Transmembrane</keyword>
<name>A0A6J6DB45_9ZZZZ</name>
<sequence length="146" mass="15366">MTPEHWSQSMSDAARWMIAIAFISLPTIAFGGTFLLSILRRQVGTEHFTAEQASYFRAGHAHAGVLVVLGIVGQIVLDQSRMGEGLVWVLRIGLFVSPLLVSGGFFGGAPRTADGSTTPLIRLVPIGAVVLGLSTLGVGVGLLLPE</sequence>